<comment type="caution">
    <text evidence="4">The sequence shown here is derived from an EMBL/GenBank/DDBJ whole genome shotgun (WGS) entry which is preliminary data.</text>
</comment>
<feature type="transmembrane region" description="Helical" evidence="1">
    <location>
        <begin position="12"/>
        <end position="35"/>
    </location>
</feature>
<gene>
    <name evidence="4" type="ORF">J2045_003491</name>
</gene>
<keyword evidence="1" id="KW-0472">Membrane</keyword>
<evidence type="ECO:0000256" key="1">
    <source>
        <dbReference type="PROSITE-ProRule" id="PRU00244"/>
    </source>
</evidence>
<proteinExistence type="predicted"/>
<dbReference type="Pfam" id="PF04397">
    <property type="entry name" value="LytTR"/>
    <property type="match status" value="1"/>
</dbReference>
<dbReference type="RefSeq" id="WP_307374985.1">
    <property type="nucleotide sequence ID" value="NZ_JAUSUW010000010.1"/>
</dbReference>
<dbReference type="Gene3D" id="2.40.50.1020">
    <property type="entry name" value="LytTr DNA-binding domain"/>
    <property type="match status" value="1"/>
</dbReference>
<keyword evidence="5" id="KW-1185">Reference proteome</keyword>
<evidence type="ECO:0000259" key="3">
    <source>
        <dbReference type="PROSITE" id="PS50930"/>
    </source>
</evidence>
<dbReference type="PROSITE" id="PS50924">
    <property type="entry name" value="MHYT"/>
    <property type="match status" value="1"/>
</dbReference>
<evidence type="ECO:0000259" key="2">
    <source>
        <dbReference type="PROSITE" id="PS50924"/>
    </source>
</evidence>
<dbReference type="PANTHER" id="PTHR35152:SF1">
    <property type="entry name" value="DOMAIN SIGNALLING PROTEIN, PUTATIVE (AFU_ORTHOLOGUE AFUA_5G11310)-RELATED"/>
    <property type="match status" value="1"/>
</dbReference>
<sequence length="424" mass="44751">MTELIASFSYSPVLVALSVVVAVQAGYVGISLALLIPGAFANRRRLLIAGSAMTLAVGIWSMHFIGMLAITTSVAIAYAVLPTLLSFLICSLVIGVAIYLASLRSQRLLVIAAVLMGIGITTMHYVGMTAVHSVYHLTHDPAYVLASIMIAIAASGLALWLAFSADRRPPLLLCAVVFGCAVSGMHYMAMAGTALQPAVAEAANTESLMSRDMLAAIVSVVACSISAVFMLALIPTQAKDASSETASHAVPSVPDAVAADSLRSGNLPLDTTPPPLPAIRVMTDTDQTSDATSPVVPNLSTGALLLPIEKNGKRFHISADDIVSVHSNAHYTYVFNGRDDLFCPLSISDIAARLPEAMFPRIHRSYIVNLRFVVRIKKAGDSGVVELDTPIRRTVPVSRARLTAFRSELAAFKASTSSESESAS</sequence>
<reference evidence="4 5" key="1">
    <citation type="submission" date="2023-07" db="EMBL/GenBank/DDBJ databases">
        <title>Genomic Encyclopedia of Type Strains, Phase IV (KMG-IV): sequencing the most valuable type-strain genomes for metagenomic binning, comparative biology and taxonomic classification.</title>
        <authorList>
            <person name="Goeker M."/>
        </authorList>
    </citation>
    <scope>NUCLEOTIDE SEQUENCE [LARGE SCALE GENOMIC DNA]</scope>
    <source>
        <strain evidence="4 5">DSM 1111</strain>
    </source>
</reference>
<dbReference type="PIRSF" id="PIRSF036615">
    <property type="entry name" value="MHYT_LytTR"/>
    <property type="match status" value="1"/>
</dbReference>
<feature type="transmembrane region" description="Helical" evidence="1">
    <location>
        <begin position="170"/>
        <end position="189"/>
    </location>
</feature>
<feature type="transmembrane region" description="Helical" evidence="1">
    <location>
        <begin position="108"/>
        <end position="130"/>
    </location>
</feature>
<accession>A0ABU0GAW8</accession>
<feature type="transmembrane region" description="Helical" evidence="1">
    <location>
        <begin position="142"/>
        <end position="163"/>
    </location>
</feature>
<dbReference type="Pfam" id="PF03707">
    <property type="entry name" value="MHYT"/>
    <property type="match status" value="2"/>
</dbReference>
<feature type="transmembrane region" description="Helical" evidence="1">
    <location>
        <begin position="76"/>
        <end position="101"/>
    </location>
</feature>
<dbReference type="Proteomes" id="UP001238496">
    <property type="component" value="Unassembled WGS sequence"/>
</dbReference>
<dbReference type="PROSITE" id="PS50930">
    <property type="entry name" value="HTH_LYTTR"/>
    <property type="match status" value="1"/>
</dbReference>
<dbReference type="SMART" id="SM00850">
    <property type="entry name" value="LytTR"/>
    <property type="match status" value="1"/>
</dbReference>
<keyword evidence="1" id="KW-1133">Transmembrane helix</keyword>
<evidence type="ECO:0000313" key="4">
    <source>
        <dbReference type="EMBL" id="MDQ0422443.1"/>
    </source>
</evidence>
<organism evidence="4 5">
    <name type="scientific">Peteryoungia aggregata LMG 23059</name>
    <dbReference type="NCBI Taxonomy" id="1368425"/>
    <lineage>
        <taxon>Bacteria</taxon>
        <taxon>Pseudomonadati</taxon>
        <taxon>Pseudomonadota</taxon>
        <taxon>Alphaproteobacteria</taxon>
        <taxon>Hyphomicrobiales</taxon>
        <taxon>Rhizobiaceae</taxon>
        <taxon>Peteryoungia</taxon>
    </lineage>
</organism>
<feature type="domain" description="HTH LytTR-type" evidence="3">
    <location>
        <begin position="306"/>
        <end position="411"/>
    </location>
</feature>
<feature type="domain" description="MHYT" evidence="2">
    <location>
        <begin position="10"/>
        <end position="196"/>
    </location>
</feature>
<dbReference type="EMBL" id="JAUSUW010000010">
    <property type="protein sequence ID" value="MDQ0422443.1"/>
    <property type="molecule type" value="Genomic_DNA"/>
</dbReference>
<dbReference type="PANTHER" id="PTHR35152">
    <property type="entry name" value="DOMAIN SIGNALLING PROTEIN, PUTATIVE (AFU_ORTHOLOGUE AFUA_5G11310)-RELATED"/>
    <property type="match status" value="1"/>
</dbReference>
<name>A0ABU0GAW8_9HYPH</name>
<evidence type="ECO:0000313" key="5">
    <source>
        <dbReference type="Proteomes" id="UP001238496"/>
    </source>
</evidence>
<dbReference type="InterPro" id="IPR007492">
    <property type="entry name" value="LytTR_DNA-bd_dom"/>
</dbReference>
<dbReference type="InterPro" id="IPR005330">
    <property type="entry name" value="MHYT_dom"/>
</dbReference>
<dbReference type="InterPro" id="IPR012073">
    <property type="entry name" value="LytTR_MHYT"/>
</dbReference>
<feature type="transmembrane region" description="Helical" evidence="1">
    <location>
        <begin position="213"/>
        <end position="234"/>
    </location>
</feature>
<protein>
    <submittedName>
        <fullName evidence="4">NO-binding membrane sensor protein with MHYT domain</fullName>
    </submittedName>
</protein>
<keyword evidence="1" id="KW-0812">Transmembrane</keyword>
<feature type="transmembrane region" description="Helical" evidence="1">
    <location>
        <begin position="47"/>
        <end position="70"/>
    </location>
</feature>